<protein>
    <submittedName>
        <fullName evidence="6">GTPase PH0274</fullName>
    </submittedName>
</protein>
<dbReference type="NCBIfam" id="TIGR00750">
    <property type="entry name" value="lao"/>
    <property type="match status" value="1"/>
</dbReference>
<keyword evidence="7" id="KW-1185">Reference proteome</keyword>
<dbReference type="InterPro" id="IPR052040">
    <property type="entry name" value="GTPase/Isobutyryl-CoA_mutase"/>
</dbReference>
<dbReference type="PANTHER" id="PTHR43087:SF1">
    <property type="entry name" value="LAO_AO TRANSPORT SYSTEM ATPASE"/>
    <property type="match status" value="1"/>
</dbReference>
<dbReference type="AlphaFoldDB" id="A0AA35W7I5"/>
<keyword evidence="5" id="KW-0143">Chaperone</keyword>
<evidence type="ECO:0000256" key="4">
    <source>
        <dbReference type="ARBA" id="ARBA00023134"/>
    </source>
</evidence>
<dbReference type="SUPFAM" id="SSF52540">
    <property type="entry name" value="P-loop containing nucleoside triphosphate hydrolases"/>
    <property type="match status" value="1"/>
</dbReference>
<reference evidence="6" key="1">
    <citation type="submission" date="2023-03" db="EMBL/GenBank/DDBJ databases">
        <authorList>
            <person name="Steffen K."/>
            <person name="Cardenas P."/>
        </authorList>
    </citation>
    <scope>NUCLEOTIDE SEQUENCE</scope>
</reference>
<evidence type="ECO:0000313" key="6">
    <source>
        <dbReference type="EMBL" id="CAI8000105.1"/>
    </source>
</evidence>
<evidence type="ECO:0000256" key="2">
    <source>
        <dbReference type="ARBA" id="ARBA00022741"/>
    </source>
</evidence>
<organism evidence="6 7">
    <name type="scientific">Geodia barretti</name>
    <name type="common">Barrett's horny sponge</name>
    <dbReference type="NCBI Taxonomy" id="519541"/>
    <lineage>
        <taxon>Eukaryota</taxon>
        <taxon>Metazoa</taxon>
        <taxon>Porifera</taxon>
        <taxon>Demospongiae</taxon>
        <taxon>Heteroscleromorpha</taxon>
        <taxon>Tetractinellida</taxon>
        <taxon>Astrophorina</taxon>
        <taxon>Geodiidae</taxon>
        <taxon>Geodia</taxon>
    </lineage>
</organism>
<evidence type="ECO:0000256" key="3">
    <source>
        <dbReference type="ARBA" id="ARBA00022801"/>
    </source>
</evidence>
<keyword evidence="2" id="KW-0547">Nucleotide-binding</keyword>
<dbReference type="Gene3D" id="3.40.50.300">
    <property type="entry name" value="P-loop containing nucleotide triphosphate hydrolases"/>
    <property type="match status" value="1"/>
</dbReference>
<dbReference type="PANTHER" id="PTHR43087">
    <property type="entry name" value="LYSINE/ARGININE/ORNITHINE TRANSPORT SYSTEM KINASE"/>
    <property type="match status" value="1"/>
</dbReference>
<proteinExistence type="inferred from homology"/>
<accession>A0AA35W7I5</accession>
<dbReference type="GO" id="GO:0005525">
    <property type="term" value="F:GTP binding"/>
    <property type="evidence" value="ECO:0007669"/>
    <property type="project" value="UniProtKB-KW"/>
</dbReference>
<sequence length="317" mass="34656">MNDDVARVLGGDQRAISRMMTALERRDSAVAPVIKELDCKTGNAYTIGITGPPGVGKSTLVDRFTGHLRDLGLTVGIIAVDPDSPFSGGSILGDRIRMQRHYLDSGVFIRSVSTRGQGGGLPRIVKRYGVGQTELGIMTVADTVVVALMPESGDAIQTLKAGILEIADIYIVNKSDREGADRMAAAMRAMLQIASEPQEWEPPVLLTQADRGLGIEELWEKVKEHRSFASAPADDLGQPSLLEKRRSDRRRAEFLESIQEELNHRLKARIENDPTLRLMLEDIAIGKREPFSTAAELLEEKHIAGFTFLSGEGESLP</sequence>
<gene>
    <name evidence="6" type="ORF">GBAR_LOCUS2849</name>
</gene>
<evidence type="ECO:0000313" key="7">
    <source>
        <dbReference type="Proteomes" id="UP001174909"/>
    </source>
</evidence>
<dbReference type="Pfam" id="PF03308">
    <property type="entry name" value="MeaB"/>
    <property type="match status" value="2"/>
</dbReference>
<keyword evidence="4" id="KW-0342">GTP-binding</keyword>
<dbReference type="InterPro" id="IPR005129">
    <property type="entry name" value="GTPase_ArgK"/>
</dbReference>
<dbReference type="Proteomes" id="UP001174909">
    <property type="component" value="Unassembled WGS sequence"/>
</dbReference>
<comment type="caution">
    <text evidence="6">The sequence shown here is derived from an EMBL/GenBank/DDBJ whole genome shotgun (WGS) entry which is preliminary data.</text>
</comment>
<dbReference type="InterPro" id="IPR027417">
    <property type="entry name" value="P-loop_NTPase"/>
</dbReference>
<evidence type="ECO:0000256" key="1">
    <source>
        <dbReference type="ARBA" id="ARBA00009625"/>
    </source>
</evidence>
<dbReference type="GO" id="GO:0003924">
    <property type="term" value="F:GTPase activity"/>
    <property type="evidence" value="ECO:0007669"/>
    <property type="project" value="InterPro"/>
</dbReference>
<comment type="similarity">
    <text evidence="1">Belongs to the SIMIBI class G3E GTPase family. ArgK/MeaB subfamily.</text>
</comment>
<dbReference type="EMBL" id="CASHTH010000392">
    <property type="protein sequence ID" value="CAI8000105.1"/>
    <property type="molecule type" value="Genomic_DNA"/>
</dbReference>
<evidence type="ECO:0000256" key="5">
    <source>
        <dbReference type="ARBA" id="ARBA00023186"/>
    </source>
</evidence>
<name>A0AA35W7I5_GEOBA</name>
<keyword evidence="3" id="KW-0378">Hydrolase</keyword>